<sequence length="326" mass="34475">MATPKVTGNETGRVPAPAVEHREGASRRSRLLAVFLRVFVRPVLAAYGRLPKLPWPFGLIDRMAFVLRARHGTERSAVRLPNCRAEWVHAKGAGSRRAVLYLHGGAFVCCGLRTHRRLASEMSAAAGGPVLNVDYRMLTAAVPISAAVADGVDGYRWLLDQGFGREEIVIAGDSAGGYLAFQVALAVAGQGLPAPAAVVAMSPLTDLDPSAKLAHPNARLDPVFPPAVLTAVGELAERVAGERGNGMSPVDADLGAMPPTLIQAGSTELLLPDAELMARRLAGAGVAVRLQVWERQVHVFQAAADLIPEGRTAIGEIRDFLDEVAG</sequence>
<dbReference type="Proteomes" id="UP000320876">
    <property type="component" value="Unassembled WGS sequence"/>
</dbReference>
<dbReference type="EMBL" id="VFML01000001">
    <property type="protein sequence ID" value="TQJ05470.1"/>
    <property type="molecule type" value="Genomic_DNA"/>
</dbReference>
<dbReference type="Gene3D" id="3.40.50.1820">
    <property type="entry name" value="alpha/beta hydrolase"/>
    <property type="match status" value="1"/>
</dbReference>
<dbReference type="Pfam" id="PF07859">
    <property type="entry name" value="Abhydrolase_3"/>
    <property type="match status" value="1"/>
</dbReference>
<dbReference type="InterPro" id="IPR050300">
    <property type="entry name" value="GDXG_lipolytic_enzyme"/>
</dbReference>
<dbReference type="PANTHER" id="PTHR48081:SF30">
    <property type="entry name" value="ACETYL-HYDROLASE LIPR-RELATED"/>
    <property type="match status" value="1"/>
</dbReference>
<accession>A0A542DQT7</accession>
<evidence type="ECO:0000313" key="7">
    <source>
        <dbReference type="Proteomes" id="UP000320876"/>
    </source>
</evidence>
<dbReference type="SUPFAM" id="SSF53474">
    <property type="entry name" value="alpha/beta-Hydrolases"/>
    <property type="match status" value="1"/>
</dbReference>
<comment type="caution">
    <text evidence="6">The sequence shown here is derived from an EMBL/GenBank/DDBJ whole genome shotgun (WGS) entry which is preliminary data.</text>
</comment>
<proteinExistence type="inferred from homology"/>
<evidence type="ECO:0000256" key="1">
    <source>
        <dbReference type="ARBA" id="ARBA00010515"/>
    </source>
</evidence>
<dbReference type="OrthoDB" id="128186at2"/>
<dbReference type="AlphaFoldDB" id="A0A542DQT7"/>
<dbReference type="InterPro" id="IPR013094">
    <property type="entry name" value="AB_hydrolase_3"/>
</dbReference>
<gene>
    <name evidence="6" type="ORF">FB471_5303</name>
</gene>
<dbReference type="GO" id="GO:0004806">
    <property type="term" value="F:triacylglycerol lipase activity"/>
    <property type="evidence" value="ECO:0007669"/>
    <property type="project" value="TreeGrafter"/>
</dbReference>
<evidence type="ECO:0000259" key="5">
    <source>
        <dbReference type="Pfam" id="PF07859"/>
    </source>
</evidence>
<keyword evidence="7" id="KW-1185">Reference proteome</keyword>
<comment type="similarity">
    <text evidence="1">Belongs to the 'GDXG' lipolytic enzyme family.</text>
</comment>
<protein>
    <submittedName>
        <fullName evidence="6">Acetyl esterase/lipase</fullName>
    </submittedName>
</protein>
<organism evidence="6 7">
    <name type="scientific">Amycolatopsis cihanbeyliensis</name>
    <dbReference type="NCBI Taxonomy" id="1128664"/>
    <lineage>
        <taxon>Bacteria</taxon>
        <taxon>Bacillati</taxon>
        <taxon>Actinomycetota</taxon>
        <taxon>Actinomycetes</taxon>
        <taxon>Pseudonocardiales</taxon>
        <taxon>Pseudonocardiaceae</taxon>
        <taxon>Amycolatopsis</taxon>
    </lineage>
</organism>
<name>A0A542DQT7_AMYCI</name>
<feature type="compositionally biased region" description="Polar residues" evidence="4">
    <location>
        <begin position="1"/>
        <end position="10"/>
    </location>
</feature>
<feature type="domain" description="Alpha/beta hydrolase fold-3" evidence="5">
    <location>
        <begin position="99"/>
        <end position="301"/>
    </location>
</feature>
<dbReference type="PANTHER" id="PTHR48081">
    <property type="entry name" value="AB HYDROLASE SUPERFAMILY PROTEIN C4A8.06C"/>
    <property type="match status" value="1"/>
</dbReference>
<feature type="region of interest" description="Disordered" evidence="4">
    <location>
        <begin position="1"/>
        <end position="21"/>
    </location>
</feature>
<evidence type="ECO:0000256" key="2">
    <source>
        <dbReference type="ARBA" id="ARBA00022801"/>
    </source>
</evidence>
<evidence type="ECO:0000313" key="6">
    <source>
        <dbReference type="EMBL" id="TQJ05470.1"/>
    </source>
</evidence>
<feature type="active site" evidence="3">
    <location>
        <position position="174"/>
    </location>
</feature>
<dbReference type="InterPro" id="IPR029058">
    <property type="entry name" value="AB_hydrolase_fold"/>
</dbReference>
<dbReference type="InterPro" id="IPR033140">
    <property type="entry name" value="Lipase_GDXG_put_SER_AS"/>
</dbReference>
<evidence type="ECO:0000256" key="4">
    <source>
        <dbReference type="SAM" id="MobiDB-lite"/>
    </source>
</evidence>
<reference evidence="6 7" key="1">
    <citation type="submission" date="2019-06" db="EMBL/GenBank/DDBJ databases">
        <title>Sequencing the genomes of 1000 actinobacteria strains.</title>
        <authorList>
            <person name="Klenk H.-P."/>
        </authorList>
    </citation>
    <scope>NUCLEOTIDE SEQUENCE [LARGE SCALE GENOMIC DNA]</scope>
    <source>
        <strain evidence="6 7">DSM 45679</strain>
    </source>
</reference>
<keyword evidence="2" id="KW-0378">Hydrolase</keyword>
<dbReference type="RefSeq" id="WP_142000990.1">
    <property type="nucleotide sequence ID" value="NZ_VFML01000001.1"/>
</dbReference>
<evidence type="ECO:0000256" key="3">
    <source>
        <dbReference type="PROSITE-ProRule" id="PRU10038"/>
    </source>
</evidence>
<dbReference type="PROSITE" id="PS01174">
    <property type="entry name" value="LIPASE_GDXG_SER"/>
    <property type="match status" value="1"/>
</dbReference>